<protein>
    <submittedName>
        <fullName evidence="3">Probable LRR receptor-like serine/threonine-protein kinase At1g07650</fullName>
    </submittedName>
</protein>
<dbReference type="Proteomes" id="UP000515211">
    <property type="component" value="Chromosome 7"/>
</dbReference>
<sequence>MINFHMALAQDRKELKHHLKMMQVSNSFHINCGGGKVTTENGKMFDDDSDEGGAAKFYHNENTNWAFSSTGNFLESTIITSSYIPSIVSNKLSIKNNNDIELYTNARASPISLTYYGFCLGNGNYNVDLHFAEIVFIDETYKSLGRRIFDIYIQVHFQHQDLHTTILCYESCLQKV</sequence>
<reference evidence="3" key="2">
    <citation type="submission" date="2025-08" db="UniProtKB">
        <authorList>
            <consortium name="RefSeq"/>
        </authorList>
    </citation>
    <scope>IDENTIFICATION</scope>
    <source>
        <tissue evidence="3">Whole plant</tissue>
    </source>
</reference>
<dbReference type="Pfam" id="PF11721">
    <property type="entry name" value="Malectin"/>
    <property type="match status" value="1"/>
</dbReference>
<evidence type="ECO:0000313" key="3">
    <source>
        <dbReference type="RefSeq" id="XP_052107607.1"/>
    </source>
</evidence>
<dbReference type="GeneID" id="127740576"/>
<dbReference type="PANTHER" id="PTHR34081:SF1">
    <property type="entry name" value="MALECTIN, LEUCINE-RICH REPEAT DOMAIN, L DOMAIN-LIKE PROTEIN-RELATED"/>
    <property type="match status" value="1"/>
</dbReference>
<dbReference type="AlphaFoldDB" id="A0A9C6TC84"/>
<proteinExistence type="predicted"/>
<organism evidence="2 3">
    <name type="scientific">Arachis duranensis</name>
    <name type="common">Wild peanut</name>
    <dbReference type="NCBI Taxonomy" id="130453"/>
    <lineage>
        <taxon>Eukaryota</taxon>
        <taxon>Viridiplantae</taxon>
        <taxon>Streptophyta</taxon>
        <taxon>Embryophyta</taxon>
        <taxon>Tracheophyta</taxon>
        <taxon>Spermatophyta</taxon>
        <taxon>Magnoliopsida</taxon>
        <taxon>eudicotyledons</taxon>
        <taxon>Gunneridae</taxon>
        <taxon>Pentapetalae</taxon>
        <taxon>rosids</taxon>
        <taxon>fabids</taxon>
        <taxon>Fabales</taxon>
        <taxon>Fabaceae</taxon>
        <taxon>Papilionoideae</taxon>
        <taxon>50 kb inversion clade</taxon>
        <taxon>dalbergioids sensu lato</taxon>
        <taxon>Dalbergieae</taxon>
        <taxon>Pterocarpus clade</taxon>
        <taxon>Arachis</taxon>
    </lineage>
</organism>
<keyword evidence="2" id="KW-1185">Reference proteome</keyword>
<evidence type="ECO:0000313" key="2">
    <source>
        <dbReference type="Proteomes" id="UP000515211"/>
    </source>
</evidence>
<reference evidence="2" key="1">
    <citation type="journal article" date="2016" name="Nat. Genet.">
        <title>The genome sequences of Arachis duranensis and Arachis ipaensis, the diploid ancestors of cultivated peanut.</title>
        <authorList>
            <person name="Bertioli D.J."/>
            <person name="Cannon S.B."/>
            <person name="Froenicke L."/>
            <person name="Huang G."/>
            <person name="Farmer A.D."/>
            <person name="Cannon E.K."/>
            <person name="Liu X."/>
            <person name="Gao D."/>
            <person name="Clevenger J."/>
            <person name="Dash S."/>
            <person name="Ren L."/>
            <person name="Moretzsohn M.C."/>
            <person name="Shirasawa K."/>
            <person name="Huang W."/>
            <person name="Vidigal B."/>
            <person name="Abernathy B."/>
            <person name="Chu Y."/>
            <person name="Niederhuth C.E."/>
            <person name="Umale P."/>
            <person name="Araujo A.C."/>
            <person name="Kozik A."/>
            <person name="Kim K.D."/>
            <person name="Burow M.D."/>
            <person name="Varshney R.K."/>
            <person name="Wang X."/>
            <person name="Zhang X."/>
            <person name="Barkley N."/>
            <person name="Guimaraes P.M."/>
            <person name="Isobe S."/>
            <person name="Guo B."/>
            <person name="Liao B."/>
            <person name="Stalker H.T."/>
            <person name="Schmitz R.J."/>
            <person name="Scheffler B.E."/>
            <person name="Leal-Bertioli S.C."/>
            <person name="Xun X."/>
            <person name="Jackson S.A."/>
            <person name="Michelmore R."/>
            <person name="Ozias-Akins P."/>
        </authorList>
    </citation>
    <scope>NUCLEOTIDE SEQUENCE [LARGE SCALE GENOMIC DNA]</scope>
    <source>
        <strain evidence="2">cv. V14167</strain>
    </source>
</reference>
<dbReference type="PANTHER" id="PTHR34081">
    <property type="entry name" value="MALECTIN DOMAIN-CONTAINING PROTEIN"/>
    <property type="match status" value="1"/>
</dbReference>
<evidence type="ECO:0000259" key="1">
    <source>
        <dbReference type="Pfam" id="PF11721"/>
    </source>
</evidence>
<dbReference type="InterPro" id="IPR021720">
    <property type="entry name" value="Malectin_dom"/>
</dbReference>
<feature type="domain" description="Malectin" evidence="1">
    <location>
        <begin position="28"/>
        <end position="162"/>
    </location>
</feature>
<name>A0A9C6TC84_ARADU</name>
<gene>
    <name evidence="3" type="primary">LOC127740576</name>
</gene>
<dbReference type="RefSeq" id="XP_052107607.1">
    <property type="nucleotide sequence ID" value="XM_052251647.1"/>
</dbReference>
<accession>A0A9C6TC84</accession>
<dbReference type="KEGG" id="adu:127740576"/>
<dbReference type="Gene3D" id="2.60.120.430">
    <property type="entry name" value="Galactose-binding lectin"/>
    <property type="match status" value="1"/>
</dbReference>